<gene>
    <name evidence="2" type="ORF">H2201_005756</name>
</gene>
<dbReference type="Proteomes" id="UP001172684">
    <property type="component" value="Unassembled WGS sequence"/>
</dbReference>
<protein>
    <recommendedName>
        <fullName evidence="4">Sortilin N-terminal domain-containing protein</fullName>
    </recommendedName>
</protein>
<comment type="caution">
    <text evidence="2">The sequence shown here is derived from an EMBL/GenBank/DDBJ whole genome shotgun (WGS) entry which is preliminary data.</text>
</comment>
<evidence type="ECO:0000313" key="3">
    <source>
        <dbReference type="Proteomes" id="UP001172684"/>
    </source>
</evidence>
<evidence type="ECO:0008006" key="4">
    <source>
        <dbReference type="Google" id="ProtNLM"/>
    </source>
</evidence>
<dbReference type="SUPFAM" id="SSF110296">
    <property type="entry name" value="Oligoxyloglucan reducing end-specific cellobiohydrolase"/>
    <property type="match status" value="2"/>
</dbReference>
<dbReference type="InterPro" id="IPR015943">
    <property type="entry name" value="WD40/YVTN_repeat-like_dom_sf"/>
</dbReference>
<name>A0ABQ9NR98_9PEZI</name>
<feature type="compositionally biased region" description="Basic and acidic residues" evidence="1">
    <location>
        <begin position="1143"/>
        <end position="1160"/>
    </location>
</feature>
<dbReference type="EMBL" id="JAPDRL010000044">
    <property type="protein sequence ID" value="KAJ9663312.1"/>
    <property type="molecule type" value="Genomic_DNA"/>
</dbReference>
<organism evidence="2 3">
    <name type="scientific">Coniosporium apollinis</name>
    <dbReference type="NCBI Taxonomy" id="61459"/>
    <lineage>
        <taxon>Eukaryota</taxon>
        <taxon>Fungi</taxon>
        <taxon>Dikarya</taxon>
        <taxon>Ascomycota</taxon>
        <taxon>Pezizomycotina</taxon>
        <taxon>Dothideomycetes</taxon>
        <taxon>Dothideomycetes incertae sedis</taxon>
        <taxon>Coniosporium</taxon>
    </lineage>
</organism>
<keyword evidence="3" id="KW-1185">Reference proteome</keyword>
<dbReference type="PANTHER" id="PTHR43739">
    <property type="entry name" value="XYLOGLUCANASE (EUROFUNG)"/>
    <property type="match status" value="1"/>
</dbReference>
<feature type="region of interest" description="Disordered" evidence="1">
    <location>
        <begin position="562"/>
        <end position="584"/>
    </location>
</feature>
<sequence>MATIESGEVPFGDEGGRQRLPLYAHRHPNLTWRSNWFRQSRSTDVLRLIRFRDIAFQHKLDLIRRYGRGSGTRAGYDPAGAGSPWYSVGPRNINGRVKSLAVHPTDPQTVYAGAAAGGVWKTVNGGETWDPLWNTQETLAIGAIAISTSSPNIIYVGSGEWTPGWSGNYGGAGVYVSTDAGVTWSKRPAVQSRFIAKLVVDPMDSQRLWVCGNRGLERSTDGGVTWTTLSSSFVTDIVLDPLNPDTLFVAIGYDGFYKSTDGGTTLTLLPGSPTGATVSTFPQVAVGKSGAHANDFIVIMMTTTVQRSTDGGTTFTAVPGTHGGIWPGWDDVIAVAPDDEDIIFWGGVALDRTDDGGNLWKSLPVHADQHVVAFAPSNLNIVYIANDGGVYRSADKGATVEKVSNGLVITQFYNVNFWSSLSNVMGGGSQDNGVNFTTGGLSWTNIYGGDGGWIIIDPVDPRIIYTESQNANIVKSTDGGRTWVRKIDGIVGPRPWQGVMTMNPSDHLRIFYGTDRVLRSTDGLDTAWQECSQVLTGQVTAIAFAPSLSSRMYVGTTSGRVYRSDDGGDTQPWAEKSGSLPRRPITGIHPISNEGDVVVSVGGLSGAASSESVYRSTDGGDTWTDVSGDLPDVVGNSVAVDPSNSSILYLATDTGVFRTTNGGTNWLAFDNGIPNVPCTGLIVDVSSKMLYCGTFGRGAYKLDINLGVVKDPVDLYVRDHTLDTGERFPSPSGYPDPLIPAPGLAHFWMSPDIKVNHEPFFTKVGVFDGVDFDTALSHQDPYRGERNRFYVQVHNRGWQTTRNVSVRAFIADASAGLPNLPNRLTPPNFDLVSNRPWTPVGPTRNISELKPNRPAVVVWDFDIPVTGATHSCCLVVTSSPDDPFDNPAVNIAQLIRGDKRVCLKNLHVVDPGPGRMPPTKHSIDFNNPTSQRALLDIIVRPSGFSAGKIGLLLPRITFADVKQRYQDVVVVPLAGDDPVGKWYFRGDKKVERLLEKRFQNCDRSHLFEFNANTSSAVRGIELEPGQTLRGVLVSTLRNNVYLTGPSRFEVIQLLDGKLAGGSTFQFGYELPAPGTTPVCRRIRITADRLVWKGCGHRHDRGHARCDCSILIARVVVADDMARVSDRLLVRERTDAYEEDEDSGEKGGERSDRSGKRPEDRDRVRKGVILFDGIVREGESLTLTILNSQNSRERKLYERRWGGDSGIQRRLGKYGGTGEDGLELEYTIKEL</sequence>
<dbReference type="Gene3D" id="2.130.10.10">
    <property type="entry name" value="YVTN repeat-like/Quinoprotein amine dehydrogenase"/>
    <property type="match status" value="4"/>
</dbReference>
<dbReference type="InterPro" id="IPR052025">
    <property type="entry name" value="Xyloglucanase_GH74"/>
</dbReference>
<dbReference type="CDD" id="cd15482">
    <property type="entry name" value="Sialidase_non-viral"/>
    <property type="match status" value="3"/>
</dbReference>
<feature type="region of interest" description="Disordered" evidence="1">
    <location>
        <begin position="1134"/>
        <end position="1160"/>
    </location>
</feature>
<accession>A0ABQ9NR98</accession>
<proteinExistence type="predicted"/>
<evidence type="ECO:0000313" key="2">
    <source>
        <dbReference type="EMBL" id="KAJ9663312.1"/>
    </source>
</evidence>
<reference evidence="2" key="1">
    <citation type="submission" date="2022-10" db="EMBL/GenBank/DDBJ databases">
        <title>Culturing micro-colonial fungi from biological soil crusts in the Mojave desert and describing Neophaeococcomyces mojavensis, and introducing the new genera and species Taxawa tesnikishii.</title>
        <authorList>
            <person name="Kurbessoian T."/>
            <person name="Stajich J.E."/>
        </authorList>
    </citation>
    <scope>NUCLEOTIDE SEQUENCE</scope>
    <source>
        <strain evidence="2">TK_1</strain>
    </source>
</reference>
<dbReference type="PANTHER" id="PTHR43739:SF5">
    <property type="entry name" value="EXO-ALPHA-SIALIDASE"/>
    <property type="match status" value="1"/>
</dbReference>
<evidence type="ECO:0000256" key="1">
    <source>
        <dbReference type="SAM" id="MobiDB-lite"/>
    </source>
</evidence>